<evidence type="ECO:0000313" key="1">
    <source>
        <dbReference type="EMBL" id="KAI9549613.1"/>
    </source>
</evidence>
<dbReference type="EMBL" id="WJBH02000290">
    <property type="protein sequence ID" value="KAI9549613.1"/>
    <property type="molecule type" value="Genomic_DNA"/>
</dbReference>
<keyword evidence="2" id="KW-1185">Reference proteome</keyword>
<comment type="caution">
    <text evidence="1">The sequence shown here is derived from an EMBL/GenBank/DDBJ whole genome shotgun (WGS) entry which is preliminary data.</text>
</comment>
<dbReference type="Proteomes" id="UP000820818">
    <property type="component" value="Unassembled WGS sequence"/>
</dbReference>
<organism evidence="1 2">
    <name type="scientific">Daphnia sinensis</name>
    <dbReference type="NCBI Taxonomy" id="1820382"/>
    <lineage>
        <taxon>Eukaryota</taxon>
        <taxon>Metazoa</taxon>
        <taxon>Ecdysozoa</taxon>
        <taxon>Arthropoda</taxon>
        <taxon>Crustacea</taxon>
        <taxon>Branchiopoda</taxon>
        <taxon>Diplostraca</taxon>
        <taxon>Cladocera</taxon>
        <taxon>Anomopoda</taxon>
        <taxon>Daphniidae</taxon>
        <taxon>Daphnia</taxon>
        <taxon>Daphnia similis group</taxon>
    </lineage>
</organism>
<accession>A0AAD5PLH1</accession>
<gene>
    <name evidence="1" type="ORF">GHT06_003799</name>
</gene>
<reference evidence="1" key="1">
    <citation type="submission" date="2022-05" db="EMBL/GenBank/DDBJ databases">
        <title>A multi-omics perspective on studying reproductive biology in Daphnia sinensis.</title>
        <authorList>
            <person name="Jia J."/>
        </authorList>
    </citation>
    <scope>NUCLEOTIDE SEQUENCE</scope>
    <source>
        <strain evidence="1">WSL</strain>
    </source>
</reference>
<evidence type="ECO:0000313" key="2">
    <source>
        <dbReference type="Proteomes" id="UP000820818"/>
    </source>
</evidence>
<dbReference type="AlphaFoldDB" id="A0AAD5PLH1"/>
<protein>
    <submittedName>
        <fullName evidence="1">Uncharacterized protein</fullName>
    </submittedName>
</protein>
<proteinExistence type="predicted"/>
<name>A0AAD5PLH1_9CRUS</name>
<sequence length="335" mass="37081">MRFRDHNKRPVLVKTRAAFLDSVVLNNAVVNRYLIENKPFTHIFSHSHAPLGDILACSFRKEVFPRNLATQQTTISLTSTNGQLVAGFGNDPPSEMALFVLFNTSREQQRKGDAIANLASMSQALLVRDPLATSSLYAVYPTSPDLWNYMASRSSLEVNLVTTIGFGGLFRSHRGKAYDRSVRERAQCCTDSAPNSLVRTHRAPVYRADAAGAIRQPPRGKQCTATKHRIKLTDDQQASIYEITTTTPQLSSEEEVIKLYNKVALKHGTPPSPPRSPHSTDGGGEWVLRTSTEGVPTTSWFAPWPWPPTTLRPSDSHSCELCASALFSSTRRPCI</sequence>